<keyword evidence="1" id="KW-0812">Transmembrane</keyword>
<evidence type="ECO:0000313" key="3">
    <source>
        <dbReference type="Proteomes" id="UP000321362"/>
    </source>
</evidence>
<gene>
    <name evidence="2" type="ORF">FSB76_26510</name>
</gene>
<keyword evidence="1" id="KW-0472">Membrane</keyword>
<protein>
    <submittedName>
        <fullName evidence="2">Uncharacterized protein</fullName>
    </submittedName>
</protein>
<name>A0A5B8W774_9SPHI</name>
<proteinExistence type="predicted"/>
<evidence type="ECO:0000313" key="2">
    <source>
        <dbReference type="EMBL" id="QEC79327.1"/>
    </source>
</evidence>
<feature type="transmembrane region" description="Helical" evidence="1">
    <location>
        <begin position="72"/>
        <end position="93"/>
    </location>
</feature>
<evidence type="ECO:0000256" key="1">
    <source>
        <dbReference type="SAM" id="Phobius"/>
    </source>
</evidence>
<accession>A0A5B8W774</accession>
<reference evidence="2 3" key="1">
    <citation type="journal article" date="2013" name="J. Microbiol.">
        <title>Mucilaginibacter ginsenosidivorax sp. nov., with ginsenoside converting activity isolated from sediment.</title>
        <authorList>
            <person name="Kim J.K."/>
            <person name="Choi T.E."/>
            <person name="Liu Q.M."/>
            <person name="Park H.Y."/>
            <person name="Yi T.H."/>
            <person name="Yoon M.H."/>
            <person name="Kim S.C."/>
            <person name="Im W.T."/>
        </authorList>
    </citation>
    <scope>NUCLEOTIDE SEQUENCE [LARGE SCALE GENOMIC DNA]</scope>
    <source>
        <strain evidence="2 3">KHI28</strain>
    </source>
</reference>
<organism evidence="2 3">
    <name type="scientific">Mucilaginibacter ginsenosidivorax</name>
    <dbReference type="NCBI Taxonomy" id="862126"/>
    <lineage>
        <taxon>Bacteria</taxon>
        <taxon>Pseudomonadati</taxon>
        <taxon>Bacteroidota</taxon>
        <taxon>Sphingobacteriia</taxon>
        <taxon>Sphingobacteriales</taxon>
        <taxon>Sphingobacteriaceae</taxon>
        <taxon>Mucilaginibacter</taxon>
    </lineage>
</organism>
<dbReference type="KEGG" id="mgk:FSB76_26510"/>
<feature type="transmembrane region" description="Helical" evidence="1">
    <location>
        <begin position="105"/>
        <end position="125"/>
    </location>
</feature>
<feature type="transmembrane region" description="Helical" evidence="1">
    <location>
        <begin position="34"/>
        <end position="52"/>
    </location>
</feature>
<sequence>MVNDLIVGVTIIAITIVAKKNVKGELWLLEDFFFGIELTLVSFPRVIIALINAGTRFSIVKLLPWYSDIVEYLGYLAFLAMVFYTQMLIFDDIKDVRISQKSKRFIIWTGNIVSIVLYIVFALVIN</sequence>
<keyword evidence="3" id="KW-1185">Reference proteome</keyword>
<dbReference type="AlphaFoldDB" id="A0A5B8W774"/>
<keyword evidence="1" id="KW-1133">Transmembrane helix</keyword>
<dbReference type="RefSeq" id="WP_147058815.1">
    <property type="nucleotide sequence ID" value="NZ_CP042437.1"/>
</dbReference>
<dbReference type="EMBL" id="CP042437">
    <property type="protein sequence ID" value="QEC79327.1"/>
    <property type="molecule type" value="Genomic_DNA"/>
</dbReference>
<dbReference type="Proteomes" id="UP000321362">
    <property type="component" value="Chromosome"/>
</dbReference>